<feature type="chain" id="PRO_5009938000" evidence="1">
    <location>
        <begin position="28"/>
        <end position="625"/>
    </location>
</feature>
<evidence type="ECO:0000313" key="3">
    <source>
        <dbReference type="EMBL" id="OXS79096.1"/>
    </source>
</evidence>
<accession>A0A1N6RM24</accession>
<dbReference type="RefSeq" id="WP_052698345.1">
    <property type="nucleotide sequence ID" value="NZ_FTLX01000002.1"/>
</dbReference>
<protein>
    <submittedName>
        <fullName evidence="4">Putative Ig domain-containing protein</fullName>
    </submittedName>
</protein>
<dbReference type="InterPro" id="IPR036439">
    <property type="entry name" value="Dockerin_dom_sf"/>
</dbReference>
<evidence type="ECO:0000259" key="2">
    <source>
        <dbReference type="PROSITE" id="PS51766"/>
    </source>
</evidence>
<evidence type="ECO:0000313" key="5">
    <source>
        <dbReference type="Proteomes" id="UP000186385"/>
    </source>
</evidence>
<dbReference type="Pfam" id="PF05345">
    <property type="entry name" value="He_PIG"/>
    <property type="match status" value="1"/>
</dbReference>
<dbReference type="SUPFAM" id="SSF63446">
    <property type="entry name" value="Type I dockerin domain"/>
    <property type="match status" value="1"/>
</dbReference>
<dbReference type="AlphaFoldDB" id="A0A1N6RM24"/>
<organism evidence="4 5">
    <name type="scientific">Domibacillus enclensis</name>
    <dbReference type="NCBI Taxonomy" id="1017273"/>
    <lineage>
        <taxon>Bacteria</taxon>
        <taxon>Bacillati</taxon>
        <taxon>Bacillota</taxon>
        <taxon>Bacilli</taxon>
        <taxon>Bacillales</taxon>
        <taxon>Bacillaceae</taxon>
        <taxon>Domibacillus</taxon>
    </lineage>
</organism>
<dbReference type="STRING" id="1017273.SAMN05443094_102165"/>
<reference evidence="4 5" key="1">
    <citation type="submission" date="2017-01" db="EMBL/GenBank/DDBJ databases">
        <authorList>
            <person name="Mah S.A."/>
            <person name="Swanson W.J."/>
            <person name="Moy G.W."/>
            <person name="Vacquier V.D."/>
        </authorList>
    </citation>
    <scope>NUCLEOTIDE SEQUENCE [LARGE SCALE GENOMIC DNA]</scope>
    <source>
        <strain evidence="4 5">NIO-1016</strain>
    </source>
</reference>
<dbReference type="Gene3D" id="2.60.40.10">
    <property type="entry name" value="Immunoglobulins"/>
    <property type="match status" value="1"/>
</dbReference>
<dbReference type="InterPro" id="IPR015919">
    <property type="entry name" value="Cadherin-like_sf"/>
</dbReference>
<feature type="signal peptide" evidence="1">
    <location>
        <begin position="1"/>
        <end position="27"/>
    </location>
</feature>
<dbReference type="SMART" id="SM00736">
    <property type="entry name" value="CADG"/>
    <property type="match status" value="1"/>
</dbReference>
<reference evidence="6" key="2">
    <citation type="submission" date="2017-03" db="EMBL/GenBank/DDBJ databases">
        <title>Bacillus sp. V-88(T) DSM27956, whole genome shotgun sequencing project.</title>
        <authorList>
            <person name="Dastager S.G."/>
            <person name="Neurgaonkar P.S."/>
            <person name="Dharne M.S."/>
        </authorList>
    </citation>
    <scope>NUCLEOTIDE SEQUENCE [LARGE SCALE GENOMIC DNA]</scope>
    <source>
        <strain evidence="6">DSM 25145</strain>
    </source>
</reference>
<dbReference type="Pfam" id="PF00404">
    <property type="entry name" value="Dockerin_1"/>
    <property type="match status" value="1"/>
</dbReference>
<dbReference type="OrthoDB" id="9775118at2"/>
<feature type="domain" description="Dockerin" evidence="2">
    <location>
        <begin position="111"/>
        <end position="179"/>
    </location>
</feature>
<dbReference type="InterPro" id="IPR016134">
    <property type="entry name" value="Dockerin_dom"/>
</dbReference>
<dbReference type="InterPro" id="IPR002105">
    <property type="entry name" value="Dockerin_1_rpt"/>
</dbReference>
<dbReference type="GO" id="GO:0005509">
    <property type="term" value="F:calcium ion binding"/>
    <property type="evidence" value="ECO:0007669"/>
    <property type="project" value="InterPro"/>
</dbReference>
<evidence type="ECO:0000313" key="6">
    <source>
        <dbReference type="Proteomes" id="UP000215545"/>
    </source>
</evidence>
<name>A0A1N6RM24_9BACI</name>
<keyword evidence="6" id="KW-1185">Reference proteome</keyword>
<dbReference type="EMBL" id="MWSK01000002">
    <property type="protein sequence ID" value="OXS79096.1"/>
    <property type="molecule type" value="Genomic_DNA"/>
</dbReference>
<dbReference type="InterPro" id="IPR013783">
    <property type="entry name" value="Ig-like_fold"/>
</dbReference>
<reference evidence="3" key="3">
    <citation type="submission" date="2017-03" db="EMBL/GenBank/DDBJ databases">
        <authorList>
            <person name="Dastager S.G."/>
            <person name="Neurgaonkar P.S."/>
            <person name="Dharne M.S."/>
        </authorList>
    </citation>
    <scope>NUCLEOTIDE SEQUENCE</scope>
    <source>
        <strain evidence="3">DSM 25145</strain>
    </source>
</reference>
<dbReference type="PROSITE" id="PS00018">
    <property type="entry name" value="EF_HAND_1"/>
    <property type="match status" value="1"/>
</dbReference>
<proteinExistence type="predicted"/>
<dbReference type="GO" id="GO:0004553">
    <property type="term" value="F:hydrolase activity, hydrolyzing O-glycosyl compounds"/>
    <property type="evidence" value="ECO:0007669"/>
    <property type="project" value="InterPro"/>
</dbReference>
<gene>
    <name evidence="3" type="ORF">B1B05_04775</name>
    <name evidence="4" type="ORF">SAMN05443094_102165</name>
</gene>
<dbReference type="CDD" id="cd14256">
    <property type="entry name" value="Dockerin_I"/>
    <property type="match status" value="1"/>
</dbReference>
<dbReference type="Gene3D" id="1.10.1330.10">
    <property type="entry name" value="Dockerin domain"/>
    <property type="match status" value="1"/>
</dbReference>
<dbReference type="Proteomes" id="UP000215545">
    <property type="component" value="Unassembled WGS sequence"/>
</dbReference>
<dbReference type="EMBL" id="FTLX01000002">
    <property type="protein sequence ID" value="SIQ29861.1"/>
    <property type="molecule type" value="Genomic_DNA"/>
</dbReference>
<dbReference type="InterPro" id="IPR006644">
    <property type="entry name" value="Cadg"/>
</dbReference>
<dbReference type="Proteomes" id="UP000186385">
    <property type="component" value="Unassembled WGS sequence"/>
</dbReference>
<evidence type="ECO:0000256" key="1">
    <source>
        <dbReference type="SAM" id="SignalP"/>
    </source>
</evidence>
<evidence type="ECO:0000313" key="4">
    <source>
        <dbReference type="EMBL" id="SIQ29861.1"/>
    </source>
</evidence>
<dbReference type="SUPFAM" id="SSF49313">
    <property type="entry name" value="Cadherin-like"/>
    <property type="match status" value="1"/>
</dbReference>
<dbReference type="PROSITE" id="PS51766">
    <property type="entry name" value="DOCKERIN"/>
    <property type="match status" value="1"/>
</dbReference>
<sequence length="625" mass="66691">MGNKKLASCMALLSVFTLTQAPNLSYAADMNWLESSLHQENGKMEADVTAHFSALNEQLLTVTASSSNAGVITAAASGTTVHFEPKTSGAAVLTVEGDDGTSRLADRFQATVTKLGDSNGDGLITPADVLFVYQVINGKVTVTETQKKALDMNGDGVLTAADASLMMKTYTSGSSGQSLAPKFVVEWSNVNDAPVLISAPDPQQAVTDEEYSWTLPENTFADIDEADALTHSASLENGQPLPNWLTFDETNQTFHGTPAESGALKVKVTAKDAENETAETIIDFTIQEKVVNQAPEVTGQVPEQLAVLNVPGDSIDLSSLFSDPDGDSLTFTAVSLDESIAAAAVNGSDVAIQPEGIGRTKLKVIASDGKASAETFIDVRSVEVVPGGWIDVTTKQGASSVVVDISPYFPQATAIELRSNGVSSALSGKVVTYLPGAAGTEQIWVISSEHQAVRITIHVVAQTGSSFFFSEYLDGGNGRIALEIYNSSSEKTAGYTLEAHLWDQTAGKRTVHSGSLFDTWPGNTYNIINSTFYDYFDLTSAWYYNEEWNLWGPSQYPVAFVLKKNGQVMDVIGDPNGTGPAPIFMNGGTITRKLGIRTGSGSFQLLGEWDRYPSGTFQFMGRHTP</sequence>
<dbReference type="GO" id="GO:0016020">
    <property type="term" value="C:membrane"/>
    <property type="evidence" value="ECO:0007669"/>
    <property type="project" value="InterPro"/>
</dbReference>
<keyword evidence="1" id="KW-0732">Signal</keyword>
<dbReference type="GO" id="GO:0000272">
    <property type="term" value="P:polysaccharide catabolic process"/>
    <property type="evidence" value="ECO:0007669"/>
    <property type="project" value="InterPro"/>
</dbReference>
<dbReference type="InterPro" id="IPR018247">
    <property type="entry name" value="EF_Hand_1_Ca_BS"/>
</dbReference>